<dbReference type="AlphaFoldDB" id="A0AAV2SHB9"/>
<accession>A0AAV2SHB9</accession>
<protein>
    <submittedName>
        <fullName evidence="6">Uncharacterized protein</fullName>
    </submittedName>
</protein>
<dbReference type="InterPro" id="IPR018499">
    <property type="entry name" value="Tetraspanin/Peripherin"/>
</dbReference>
<reference evidence="6 7" key="1">
    <citation type="submission" date="2024-05" db="EMBL/GenBank/DDBJ databases">
        <authorList>
            <person name="Wallberg A."/>
        </authorList>
    </citation>
    <scope>NUCLEOTIDE SEQUENCE [LARGE SCALE GENOMIC DNA]</scope>
</reference>
<name>A0AAV2SHB9_MEGNR</name>
<comment type="subcellular location">
    <subcellularLocation>
        <location evidence="1">Membrane</location>
        <topology evidence="1">Multi-pass membrane protein</topology>
    </subcellularLocation>
</comment>
<feature type="signal peptide" evidence="5">
    <location>
        <begin position="1"/>
        <end position="16"/>
    </location>
</feature>
<feature type="non-terminal residue" evidence="6">
    <location>
        <position position="104"/>
    </location>
</feature>
<evidence type="ECO:0000256" key="3">
    <source>
        <dbReference type="ARBA" id="ARBA00022989"/>
    </source>
</evidence>
<keyword evidence="4" id="KW-0472">Membrane</keyword>
<keyword evidence="3" id="KW-1133">Transmembrane helix</keyword>
<dbReference type="Pfam" id="PF00335">
    <property type="entry name" value="Tetraspanin"/>
    <property type="match status" value="1"/>
</dbReference>
<dbReference type="GO" id="GO:0016020">
    <property type="term" value="C:membrane"/>
    <property type="evidence" value="ECO:0007669"/>
    <property type="project" value="UniProtKB-SubCell"/>
</dbReference>
<dbReference type="Proteomes" id="UP001497623">
    <property type="component" value="Unassembled WGS sequence"/>
</dbReference>
<proteinExistence type="predicted"/>
<sequence>MMCGIAMSEVIIGVWCLLGHDMPDYNPTLHRDLTSRLRHNYGHRDNQEFTLALDHVQQKLSCCGFWDNQDFRLAPPGLPWSCCKDNDTYDSTRHNTIEFCSKED</sequence>
<dbReference type="InterPro" id="IPR008952">
    <property type="entry name" value="Tetraspanin_EC2_sf"/>
</dbReference>
<keyword evidence="2" id="KW-0812">Transmembrane</keyword>
<dbReference type="SUPFAM" id="SSF48652">
    <property type="entry name" value="Tetraspanin"/>
    <property type="match status" value="1"/>
</dbReference>
<evidence type="ECO:0000256" key="1">
    <source>
        <dbReference type="ARBA" id="ARBA00004141"/>
    </source>
</evidence>
<evidence type="ECO:0000256" key="5">
    <source>
        <dbReference type="SAM" id="SignalP"/>
    </source>
</evidence>
<keyword evidence="7" id="KW-1185">Reference proteome</keyword>
<dbReference type="Gene3D" id="1.10.1450.10">
    <property type="entry name" value="Tetraspanin"/>
    <property type="match status" value="1"/>
</dbReference>
<gene>
    <name evidence="6" type="ORF">MNOR_LOCUS36742</name>
</gene>
<dbReference type="EMBL" id="CAXKWB010068851">
    <property type="protein sequence ID" value="CAL4192475.1"/>
    <property type="molecule type" value="Genomic_DNA"/>
</dbReference>
<evidence type="ECO:0000313" key="6">
    <source>
        <dbReference type="EMBL" id="CAL4192475.1"/>
    </source>
</evidence>
<organism evidence="6 7">
    <name type="scientific">Meganyctiphanes norvegica</name>
    <name type="common">Northern krill</name>
    <name type="synonym">Thysanopoda norvegica</name>
    <dbReference type="NCBI Taxonomy" id="48144"/>
    <lineage>
        <taxon>Eukaryota</taxon>
        <taxon>Metazoa</taxon>
        <taxon>Ecdysozoa</taxon>
        <taxon>Arthropoda</taxon>
        <taxon>Crustacea</taxon>
        <taxon>Multicrustacea</taxon>
        <taxon>Malacostraca</taxon>
        <taxon>Eumalacostraca</taxon>
        <taxon>Eucarida</taxon>
        <taxon>Euphausiacea</taxon>
        <taxon>Euphausiidae</taxon>
        <taxon>Meganyctiphanes</taxon>
    </lineage>
</organism>
<keyword evidence="5" id="KW-0732">Signal</keyword>
<feature type="chain" id="PRO_5043360060" evidence="5">
    <location>
        <begin position="17"/>
        <end position="104"/>
    </location>
</feature>
<evidence type="ECO:0000313" key="7">
    <source>
        <dbReference type="Proteomes" id="UP001497623"/>
    </source>
</evidence>
<evidence type="ECO:0000256" key="2">
    <source>
        <dbReference type="ARBA" id="ARBA00022692"/>
    </source>
</evidence>
<comment type="caution">
    <text evidence="6">The sequence shown here is derived from an EMBL/GenBank/DDBJ whole genome shotgun (WGS) entry which is preliminary data.</text>
</comment>
<evidence type="ECO:0000256" key="4">
    <source>
        <dbReference type="ARBA" id="ARBA00023136"/>
    </source>
</evidence>